<protein>
    <submittedName>
        <fullName evidence="6">Minor capsid protein-like protein</fullName>
    </submittedName>
    <submittedName>
        <fullName evidence="5">ORF43</fullName>
    </submittedName>
</protein>
<keyword evidence="3" id="KW-0946">Virion</keyword>
<reference evidence="6 7" key="7">
    <citation type="journal article" date="2007" name="J. Gen. Virol.">
        <title>Comparison of ovine herpesvirus 2 genomes isolated from domestic sheep (Ovis aries) and a clinically affected cow (Bos bovis).</title>
        <authorList>
            <person name="Taus N.S."/>
            <person name="Herndon D.R."/>
            <person name="Traul D.L."/>
            <person name="Stewart J.P."/>
            <person name="Ackermann M."/>
            <person name="Li H."/>
            <person name="Knowles D.P."/>
            <person name="Lewis G.S."/>
            <person name="Brayton K.A."/>
        </authorList>
    </citation>
    <scope>NUCLEOTIDE SEQUENCE [LARGE SCALE GENOMIC DNA]</scope>
</reference>
<keyword evidence="4" id="KW-0231">Viral genome packaging</keyword>
<evidence type="ECO:0000256" key="2">
    <source>
        <dbReference type="ARBA" id="ARBA00022612"/>
    </source>
</evidence>
<dbReference type="OrthoDB" id="2470at10239"/>
<reference evidence="8" key="6">
    <citation type="journal article" date="2002" name="J. Gen. Virol.">
        <title>Ovine herpesvirus 2 lytic cycle replication and capsid production.</title>
        <authorList>
            <person name="Rosbottom J."/>
            <person name="Dalziel R.G."/>
            <person name="Reid H.W."/>
            <person name="Stewart J.P."/>
        </authorList>
    </citation>
    <scope>NUCLEOTIDE SEQUENCE [LARGE SCALE GENOMIC DNA]</scope>
</reference>
<evidence type="ECO:0000313" key="5">
    <source>
        <dbReference type="EMBL" id="AAX58077.1"/>
    </source>
</evidence>
<dbReference type="GO" id="GO:0044423">
    <property type="term" value="C:virion component"/>
    <property type="evidence" value="ECO:0007669"/>
    <property type="project" value="UniProtKB-KW"/>
</dbReference>
<dbReference type="GO" id="GO:0051276">
    <property type="term" value="P:chromosome organization"/>
    <property type="evidence" value="ECO:0007669"/>
    <property type="project" value="InterPro"/>
</dbReference>
<dbReference type="Proteomes" id="UP000153759">
    <property type="component" value="Segment"/>
</dbReference>
<reference evidence="5 8" key="8">
    <citation type="journal article" date="2009" name="Vet. Microbiol.">
        <title>Ovine herpesvirus 2 structural proteins in epithelial cells and M-cells of the appendix in rabbits with malignant catarrhal fever.</title>
        <authorList>
            <person name="Meier-Trummer C.S."/>
            <person name="Tobler K."/>
            <person name="Hilbe M."/>
            <person name="Stewart J.P."/>
            <person name="Hart J."/>
            <person name="Campbell I."/>
            <person name="Haig D.M."/>
            <person name="Glauser D.L."/>
            <person name="Ehrensperger F."/>
            <person name="Ackermann M."/>
        </authorList>
    </citation>
    <scope>NUCLEOTIDE SEQUENCE [LARGE SCALE GENOMIC DNA]</scope>
    <source>
        <strain evidence="5">BJ1035</strain>
    </source>
</reference>
<organism evidence="5 8">
    <name type="scientific">Ovine gammaherpesvirus 2</name>
    <dbReference type="NCBI Taxonomy" id="10398"/>
    <lineage>
        <taxon>Viruses</taxon>
        <taxon>Duplodnaviria</taxon>
        <taxon>Heunggongvirae</taxon>
        <taxon>Peploviricota</taxon>
        <taxon>Herviviricetes</taxon>
        <taxon>Herpesvirales</taxon>
        <taxon>Orthoherpesviridae</taxon>
        <taxon>Gammaherpesvirinae</taxon>
        <taxon>Macavirus</taxon>
        <taxon>Macavirus ovinegamma2</taxon>
    </lineage>
</organism>
<evidence type="ECO:0000256" key="1">
    <source>
        <dbReference type="ARBA" id="ARBA00022562"/>
    </source>
</evidence>
<dbReference type="HAMAP" id="MF_04012">
    <property type="entry name" value="HSV_PORTL"/>
    <property type="match status" value="1"/>
</dbReference>
<dbReference type="Pfam" id="PF01763">
    <property type="entry name" value="Herpes_UL6"/>
    <property type="match status" value="1"/>
</dbReference>
<evidence type="ECO:0000313" key="7">
    <source>
        <dbReference type="Proteomes" id="UP000152762"/>
    </source>
</evidence>
<reference evidence="5" key="9">
    <citation type="submission" date="2010-03" db="EMBL/GenBank/DDBJ databases">
        <title>Ovine herpesvirus 2 contains a functional spliced IL-10.</title>
        <authorList>
            <person name="Stewart J.P."/>
            <person name="Rosbottom J."/>
            <person name="Haig D.M."/>
            <person name="Ackermann M."/>
        </authorList>
    </citation>
    <scope>NUCLEOTIDE SEQUENCE</scope>
    <source>
        <strain evidence="5">BJ1035</strain>
    </source>
</reference>
<sequence>MCSIAVHPTSQSVTLFEILQGKYAYVKGQTLFSSVRNSGTFFRQVFTNIYKAALSSCTYEDVLSDWIKYESTIRQKWAPGKNEDAAFKSSTFQSWFSTMKMTIDKIITKAITYIINTKCIVSYERYVDWVATCGVVPVVNKKPDGKVVQQFRAHLERDYAAIASSKSLSTIFRFLIDDGAAILERLTSKFIPSFLEVSIVYDSRKGVYLGTYQDKQIPVEVIVAPTVGAGRVVFNSPLQRIAETVMACYRTMEHAKMCQLLNTGPLKAIVCSSSATVYKDIMNHLDECSKKNDPKKELMQLLIKLAENKTVNGVTDVVEDFITDVSHKMVDKSKLFGDVNSEHPSDNLKKQVSNNVFKCLTQQINQQFETISKLEEERVYFLKKINQIETQLSKCQEEPQGATARPHNILTSDTLKSLDGLSQAGLHFTSNQVNKGQSIVNSFFSQYVPPFRELQNDLHELWEHEIMQSFNLSPIIDNQGKRLFVRYTQDTVFFLLGPFTQNILGFTDMELLVEAYCTLSFYDIAEYLYSASRLYIYIIDIGLKYCAPLNGGSDEPTNPTTE</sequence>
<dbReference type="EMBL" id="AY839756">
    <property type="protein sequence ID" value="AAX58077.1"/>
    <property type="molecule type" value="Genomic_DNA"/>
</dbReference>
<reference evidence="8" key="2">
    <citation type="journal article" date="1998" name="J. Virol.">
        <title>Detection of a novel bovine lymphotropic herpesvirus.</title>
        <authorList>
            <person name="Rovnak J."/>
            <person name="Quackenbush S.L."/>
            <person name="Reyes R.A."/>
            <person name="Baines J.D."/>
            <person name="Parrish C.R."/>
            <person name="Casey J.W."/>
        </authorList>
    </citation>
    <scope>NUCLEOTIDE SEQUENCE [LARGE SCALE GENOMIC DNA]</scope>
</reference>
<reference evidence="8" key="5">
    <citation type="journal article" date="2002" name="J. Gen. Virol.">
        <title>Isolation and expression of three open reading frames from ovine herpesvirus-2.</title>
        <authorList>
            <person name="Coulter L.J."/>
            <person name="Reid H.W."/>
        </authorList>
    </citation>
    <scope>NUCLEOTIDE SEQUENCE [LARGE SCALE GENOMIC DNA]</scope>
</reference>
<dbReference type="RefSeq" id="YP_438165.1">
    <property type="nucleotide sequence ID" value="NC_007646.1"/>
</dbReference>
<name>Q2VSJ9_9GAMA</name>
<dbReference type="Proteomes" id="UP000152762">
    <property type="component" value="Segment"/>
</dbReference>
<keyword evidence="8" id="KW-1185">Reference proteome</keyword>
<reference evidence="8" key="4">
    <citation type="journal article" date="2001" name="Virus Res.">
        <title>Detection and multigenic characterization of a novel gammaherpesvirus in goats.</title>
        <authorList>
            <person name="Chmielewicz B."/>
            <person name="Goltz M."/>
            <person name="Ehlers B."/>
        </authorList>
    </citation>
    <scope>NUCLEOTIDE SEQUENCE [LARGE SCALE GENOMIC DNA]</scope>
</reference>
<evidence type="ECO:0000256" key="3">
    <source>
        <dbReference type="ARBA" id="ARBA00022844"/>
    </source>
</evidence>
<reference evidence="5" key="10">
    <citation type="submission" date="2010-03" db="EMBL/GenBank/DDBJ databases">
        <title>Ovine Herpesvirus 2 Lytic Cycle Replication and Particle Production.</title>
        <authorList>
            <person name="Stewart J.P."/>
            <person name="Rosbottom J."/>
        </authorList>
    </citation>
    <scope>NUCLEOTIDE SEQUENCE</scope>
    <source>
        <strain evidence="5">BJ1035</strain>
    </source>
</reference>
<reference evidence="8" key="1">
    <citation type="journal article" date="1993" name="Arch. Virol.">
        <title>PCR detection of the sheep-associated agent of malignant catarrhal fever.</title>
        <authorList>
            <person name="Baxter S.I."/>
            <person name="Pow I."/>
            <person name="Bridgen A."/>
            <person name="Reid H.W."/>
        </authorList>
    </citation>
    <scope>NUCLEOTIDE SEQUENCE [LARGE SCALE GENOMIC DNA]</scope>
</reference>
<keyword evidence="1" id="KW-1048">Host nucleus</keyword>
<evidence type="ECO:0000256" key="4">
    <source>
        <dbReference type="ARBA" id="ARBA00023219"/>
    </source>
</evidence>
<gene>
    <name evidence="6" type="ORF">OvHV-2gp40</name>
</gene>
<reference evidence="5" key="11">
    <citation type="submission" date="2010-03" db="EMBL/GenBank/DDBJ databases">
        <title>Primary structure of the Ovine herpesvirus 2 genome.</title>
        <authorList>
            <person name="Stewart J.P."/>
            <person name="Rosbottom J."/>
            <person name="Jayawardane G."/>
            <person name="Reid H."/>
            <person name="Ackermann M."/>
        </authorList>
    </citation>
    <scope>NUCLEOTIDE SEQUENCE</scope>
    <source>
        <strain evidence="5">BJ1035</strain>
    </source>
</reference>
<accession>Q2VSJ9</accession>
<evidence type="ECO:0000313" key="6">
    <source>
        <dbReference type="EMBL" id="ABB22260.1"/>
    </source>
</evidence>
<keyword evidence="2" id="KW-1188">Viral release from host cell</keyword>
<evidence type="ECO:0000313" key="8">
    <source>
        <dbReference type="Proteomes" id="UP000153759"/>
    </source>
</evidence>
<dbReference type="InterPro" id="IPR002660">
    <property type="entry name" value="Herpes_Portal"/>
</dbReference>
<proteinExistence type="inferred from homology"/>
<dbReference type="KEGG" id="vg:26684018"/>
<reference evidence="8" key="3">
    <citation type="journal article" date="2001" name="J. Gen. Virol.">
        <title>Ovine herpesvirus-2 glycoprotein B sequences from tissues of ruminant malignant catarrhal fever cases and healthy sheep are highly conserved.</title>
        <authorList>
            <person name="Dunowska M."/>
            <person name="Letchworth G.J."/>
            <person name="Collins J.K."/>
            <person name="DeMartini J.C."/>
        </authorList>
    </citation>
    <scope>NUCLEOTIDE SEQUENCE [LARGE SCALE GENOMIC DNA]</scope>
</reference>
<dbReference type="EMBL" id="DQ198083">
    <property type="protein sequence ID" value="ABB22260.1"/>
    <property type="molecule type" value="Genomic_DNA"/>
</dbReference>